<dbReference type="GO" id="GO:0004521">
    <property type="term" value="F:RNA endonuclease activity"/>
    <property type="evidence" value="ECO:0007669"/>
    <property type="project" value="UniProtKB-UniRule"/>
</dbReference>
<dbReference type="Pfam" id="PF09412">
    <property type="entry name" value="XendoU"/>
    <property type="match status" value="1"/>
</dbReference>
<sequence length="160" mass="18820">MYLLKLFASTTKSHELKMRHFKYVRLLDVTNVALFCHKFTTMPAKLKQEPSLRPNLRVLAKLISGWEHVFLGEYRLDRQEEIVDGQHYWVRYYLEEKTGHINYHGYHAYDEGLLATIQYTWNGYLKKVGGFLLRSSPGKFRVCVMSLHTDLTLIAHDLLS</sequence>
<gene>
    <name evidence="13" type="ORF">DdX_20020</name>
</gene>
<accession>A0AAD4MHX8</accession>
<keyword evidence="10" id="KW-0456">Lyase</keyword>
<evidence type="ECO:0000256" key="8">
    <source>
        <dbReference type="ARBA" id="ARBA00022884"/>
    </source>
</evidence>
<keyword evidence="5 11" id="KW-0479">Metal-binding</keyword>
<evidence type="ECO:0000256" key="4">
    <source>
        <dbReference type="ARBA" id="ARBA00022722"/>
    </source>
</evidence>
<evidence type="ECO:0000259" key="12">
    <source>
        <dbReference type="PROSITE" id="PS51959"/>
    </source>
</evidence>
<proteinExistence type="inferred from homology"/>
<dbReference type="PANTHER" id="PTHR12439">
    <property type="entry name" value="PLACENTAL PROTEIN 11-RELATED"/>
    <property type="match status" value="1"/>
</dbReference>
<dbReference type="GO" id="GO:0016787">
    <property type="term" value="F:hydrolase activity"/>
    <property type="evidence" value="ECO:0007669"/>
    <property type="project" value="UniProtKB-KW"/>
</dbReference>
<dbReference type="GO" id="GO:0003723">
    <property type="term" value="F:RNA binding"/>
    <property type="evidence" value="ECO:0007669"/>
    <property type="project" value="UniProtKB-UniRule"/>
</dbReference>
<dbReference type="Proteomes" id="UP001201812">
    <property type="component" value="Unassembled WGS sequence"/>
</dbReference>
<evidence type="ECO:0000256" key="7">
    <source>
        <dbReference type="ARBA" id="ARBA00022801"/>
    </source>
</evidence>
<dbReference type="EMBL" id="JAKKPZ010000489">
    <property type="protein sequence ID" value="KAI1694621.1"/>
    <property type="molecule type" value="Genomic_DNA"/>
</dbReference>
<keyword evidence="14" id="KW-1185">Reference proteome</keyword>
<evidence type="ECO:0000256" key="10">
    <source>
        <dbReference type="ARBA" id="ARBA00023239"/>
    </source>
</evidence>
<dbReference type="PANTHER" id="PTHR12439:SF42">
    <property type="entry name" value="ENDORIBONUCLEASE-RELATED"/>
    <property type="match status" value="1"/>
</dbReference>
<protein>
    <submittedName>
        <fullName evidence="13">Endoribonuclease xendoU domain-containing protein</fullName>
    </submittedName>
</protein>
<evidence type="ECO:0000256" key="3">
    <source>
        <dbReference type="ARBA" id="ARBA00011245"/>
    </source>
</evidence>
<evidence type="ECO:0000256" key="6">
    <source>
        <dbReference type="ARBA" id="ARBA00022759"/>
    </source>
</evidence>
<organism evidence="13 14">
    <name type="scientific">Ditylenchus destructor</name>
    <dbReference type="NCBI Taxonomy" id="166010"/>
    <lineage>
        <taxon>Eukaryota</taxon>
        <taxon>Metazoa</taxon>
        <taxon>Ecdysozoa</taxon>
        <taxon>Nematoda</taxon>
        <taxon>Chromadorea</taxon>
        <taxon>Rhabditida</taxon>
        <taxon>Tylenchina</taxon>
        <taxon>Tylenchomorpha</taxon>
        <taxon>Sphaerularioidea</taxon>
        <taxon>Anguinidae</taxon>
        <taxon>Anguininae</taxon>
        <taxon>Ditylenchus</taxon>
    </lineage>
</organism>
<comment type="similarity">
    <text evidence="2 11">Belongs to the ENDOU family.</text>
</comment>
<keyword evidence="8 11" id="KW-0694">RNA-binding</keyword>
<keyword evidence="7 11" id="KW-0378">Hydrolase</keyword>
<evidence type="ECO:0000256" key="11">
    <source>
        <dbReference type="RuleBase" id="RU367085"/>
    </source>
</evidence>
<dbReference type="InterPro" id="IPR037227">
    <property type="entry name" value="EndoU-like"/>
</dbReference>
<evidence type="ECO:0000313" key="14">
    <source>
        <dbReference type="Proteomes" id="UP001201812"/>
    </source>
</evidence>
<name>A0AAD4MHX8_9BILA</name>
<dbReference type="GO" id="GO:0046872">
    <property type="term" value="F:metal ion binding"/>
    <property type="evidence" value="ECO:0007669"/>
    <property type="project" value="UniProtKB-UniRule"/>
</dbReference>
<dbReference type="GO" id="GO:0016829">
    <property type="term" value="F:lyase activity"/>
    <property type="evidence" value="ECO:0007669"/>
    <property type="project" value="UniProtKB-KW"/>
</dbReference>
<comment type="caution">
    <text evidence="13">The sequence shown here is derived from an EMBL/GenBank/DDBJ whole genome shotgun (WGS) entry which is preliminary data.</text>
</comment>
<keyword evidence="6 11" id="KW-0255">Endonuclease</keyword>
<dbReference type="InterPro" id="IPR018998">
    <property type="entry name" value="EndoU_C"/>
</dbReference>
<evidence type="ECO:0000256" key="2">
    <source>
        <dbReference type="ARBA" id="ARBA00010168"/>
    </source>
</evidence>
<dbReference type="PROSITE" id="PS51959">
    <property type="entry name" value="ENDOU"/>
    <property type="match status" value="1"/>
</dbReference>
<dbReference type="InterPro" id="IPR039787">
    <property type="entry name" value="ENDOU"/>
</dbReference>
<evidence type="ECO:0000256" key="1">
    <source>
        <dbReference type="ARBA" id="ARBA00001936"/>
    </source>
</evidence>
<keyword evidence="4 11" id="KW-0540">Nuclease</keyword>
<dbReference type="SUPFAM" id="SSF142877">
    <property type="entry name" value="EndoU-like"/>
    <property type="match status" value="1"/>
</dbReference>
<evidence type="ECO:0000256" key="5">
    <source>
        <dbReference type="ARBA" id="ARBA00022723"/>
    </source>
</evidence>
<evidence type="ECO:0000313" key="13">
    <source>
        <dbReference type="EMBL" id="KAI1694621.1"/>
    </source>
</evidence>
<evidence type="ECO:0000256" key="9">
    <source>
        <dbReference type="ARBA" id="ARBA00023211"/>
    </source>
</evidence>
<dbReference type="AlphaFoldDB" id="A0AAD4MHX8"/>
<feature type="domain" description="EndoU" evidence="12">
    <location>
        <begin position="1"/>
        <end position="160"/>
    </location>
</feature>
<keyword evidence="9 11" id="KW-0464">Manganese</keyword>
<reference evidence="13" key="1">
    <citation type="submission" date="2022-01" db="EMBL/GenBank/DDBJ databases">
        <title>Genome Sequence Resource for Two Populations of Ditylenchus destructor, the Migratory Endoparasitic Phytonematode.</title>
        <authorList>
            <person name="Zhang H."/>
            <person name="Lin R."/>
            <person name="Xie B."/>
        </authorList>
    </citation>
    <scope>NUCLEOTIDE SEQUENCE</scope>
    <source>
        <strain evidence="13">BazhouSP</strain>
    </source>
</reference>
<comment type="subunit">
    <text evidence="3 11">Monomer.</text>
</comment>
<comment type="cofactor">
    <cofactor evidence="1 11">
        <name>Mn(2+)</name>
        <dbReference type="ChEBI" id="CHEBI:29035"/>
    </cofactor>
</comment>